<proteinExistence type="predicted"/>
<evidence type="ECO:0000313" key="1">
    <source>
        <dbReference type="EMBL" id="KAK4745953.1"/>
    </source>
</evidence>
<keyword evidence="2" id="KW-1185">Reference proteome</keyword>
<comment type="caution">
    <text evidence="1">The sequence shown here is derived from an EMBL/GenBank/DDBJ whole genome shotgun (WGS) entry which is preliminary data.</text>
</comment>
<organism evidence="1 2">
    <name type="scientific">Trapa incisa</name>
    <dbReference type="NCBI Taxonomy" id="236973"/>
    <lineage>
        <taxon>Eukaryota</taxon>
        <taxon>Viridiplantae</taxon>
        <taxon>Streptophyta</taxon>
        <taxon>Embryophyta</taxon>
        <taxon>Tracheophyta</taxon>
        <taxon>Spermatophyta</taxon>
        <taxon>Magnoliopsida</taxon>
        <taxon>eudicotyledons</taxon>
        <taxon>Gunneridae</taxon>
        <taxon>Pentapetalae</taxon>
        <taxon>rosids</taxon>
        <taxon>malvids</taxon>
        <taxon>Myrtales</taxon>
        <taxon>Lythraceae</taxon>
        <taxon>Trapa</taxon>
    </lineage>
</organism>
<sequence>MGGWKLVSLPRRPLHFPMRWRSEVEEAMVGWEEFCRNPSSGFCDPYAGSSNTTPDTGTRKCSIRRRLAATPDGEEDLILAADRDRDRGNLHPIAQWELTQLGK</sequence>
<evidence type="ECO:0000313" key="2">
    <source>
        <dbReference type="Proteomes" id="UP001345219"/>
    </source>
</evidence>
<dbReference type="EMBL" id="JAXIOK010000021">
    <property type="protein sequence ID" value="KAK4745953.1"/>
    <property type="molecule type" value="Genomic_DNA"/>
</dbReference>
<reference evidence="1 2" key="1">
    <citation type="journal article" date="2023" name="Hortic Res">
        <title>Pangenome of water caltrop reveals structural variations and asymmetric subgenome divergence after allopolyploidization.</title>
        <authorList>
            <person name="Zhang X."/>
            <person name="Chen Y."/>
            <person name="Wang L."/>
            <person name="Yuan Y."/>
            <person name="Fang M."/>
            <person name="Shi L."/>
            <person name="Lu R."/>
            <person name="Comes H.P."/>
            <person name="Ma Y."/>
            <person name="Chen Y."/>
            <person name="Huang G."/>
            <person name="Zhou Y."/>
            <person name="Zheng Z."/>
            <person name="Qiu Y."/>
        </authorList>
    </citation>
    <scope>NUCLEOTIDE SEQUENCE [LARGE SCALE GENOMIC DNA]</scope>
    <source>
        <tissue evidence="1">Roots</tissue>
    </source>
</reference>
<dbReference type="Proteomes" id="UP001345219">
    <property type="component" value="Chromosome 10"/>
</dbReference>
<dbReference type="AlphaFoldDB" id="A0AAN7GS56"/>
<gene>
    <name evidence="1" type="ORF">SAY87_012265</name>
</gene>
<accession>A0AAN7GS56</accession>
<name>A0AAN7GS56_9MYRT</name>
<protein>
    <submittedName>
        <fullName evidence="1">Uncharacterized protein</fullName>
    </submittedName>
</protein>